<dbReference type="SUPFAM" id="SSF52540">
    <property type="entry name" value="P-loop containing nucleoside triphosphate hydrolases"/>
    <property type="match status" value="1"/>
</dbReference>
<evidence type="ECO:0000313" key="3">
    <source>
        <dbReference type="Proteomes" id="UP001193734"/>
    </source>
</evidence>
<dbReference type="RefSeq" id="WP_172176537.1">
    <property type="nucleotide sequence ID" value="NZ_CASGIA010000021.1"/>
</dbReference>
<dbReference type="Gene3D" id="3.40.50.300">
    <property type="entry name" value="P-loop containing nucleotide triphosphate hydrolases"/>
    <property type="match status" value="1"/>
</dbReference>
<dbReference type="PANTHER" id="PTHR43681">
    <property type="entry name" value="TRANSMEMBRANE GTPASE FZO"/>
    <property type="match status" value="1"/>
</dbReference>
<dbReference type="InterPro" id="IPR027417">
    <property type="entry name" value="P-loop_NTPase"/>
</dbReference>
<dbReference type="InterPro" id="IPR045063">
    <property type="entry name" value="Dynamin_N"/>
</dbReference>
<dbReference type="InterPro" id="IPR051943">
    <property type="entry name" value="TRAFAC_Dynamin-like_GTPase"/>
</dbReference>
<name>A0ABX2AUM0_9BACT</name>
<accession>A0ABX2AUM0</accession>
<reference evidence="2 3" key="1">
    <citation type="submission" date="2020-05" db="EMBL/GenBank/DDBJ databases">
        <title>Distinct polysaccharide utilization as determinants for interspecies competition between intestinal Prevotella spp.</title>
        <authorList>
            <person name="Galvez E.J.C."/>
            <person name="Iljazovic A."/>
            <person name="Strowig T."/>
        </authorList>
    </citation>
    <scope>NUCLEOTIDE SEQUENCE [LARGE SCALE GENOMIC DNA]</scope>
    <source>
        <strain evidence="2 3">PROD</strain>
    </source>
</reference>
<dbReference type="PANTHER" id="PTHR43681:SF1">
    <property type="entry name" value="SARCALUMENIN"/>
    <property type="match status" value="1"/>
</dbReference>
<evidence type="ECO:0000259" key="1">
    <source>
        <dbReference type="Pfam" id="PF00350"/>
    </source>
</evidence>
<sequence>MNPIEESEKLINKAWDLFQEIPLGRGYLERLSALKVRLHQPCELAIAGKVKAGKSSFLNALIGENLAKVGDLETTATINRFCYGKPEDPDRPVKVVWDDGAFTLETLDFMNSLQGHDTDTLAKASKIAYLEYQVENPLLRELTLVDTPGTGAVVEAHQNVAERYFDLREKHKRQTHDCTSKADAVVYLMGAVANINDKSFLDDFKSSTEDCIPINAIGVLSKVDIDMNLLENRHEQSQYLADSLKEQLCTVVPVSAGLHEVLKEKSHLFPQWQNQVKSIKKRSFSMMLKGRDIFMSDRFSDIPIESRKEMLGNIPWSIFRTIANSLYYADTVEESLKELNEIANIDNVKHIVKDYFFSRSKTIRCTRIMNELYQLVLKVHSFGLFQLREENCQFEQWIQFVQQFNDPAVTGLVEYLQKRHRNRDDIKRIEIGLIYDLKSPIEMLLVEIKQTDDDFQALQLLRNNKDLFKDYEFEELNTVFGPYQVIDKATAQERLDFWQGREFLIRNAIKQHIVHQAINKYNQIIKNKL</sequence>
<dbReference type="Proteomes" id="UP001193734">
    <property type="component" value="Unassembled WGS sequence"/>
</dbReference>
<dbReference type="GeneID" id="82156824"/>
<feature type="domain" description="Dynamin N-terminal" evidence="1">
    <location>
        <begin position="45"/>
        <end position="196"/>
    </location>
</feature>
<dbReference type="Pfam" id="PF00350">
    <property type="entry name" value="Dynamin_N"/>
    <property type="match status" value="1"/>
</dbReference>
<proteinExistence type="predicted"/>
<comment type="caution">
    <text evidence="2">The sequence shown here is derived from an EMBL/GenBank/DDBJ whole genome shotgun (WGS) entry which is preliminary data.</text>
</comment>
<gene>
    <name evidence="2" type="ORF">HPS55_03505</name>
</gene>
<dbReference type="EMBL" id="JABKKE010000004">
    <property type="protein sequence ID" value="NPE13398.1"/>
    <property type="molecule type" value="Genomic_DNA"/>
</dbReference>
<organism evidence="2 3">
    <name type="scientific">Xylanibacter rodentium</name>
    <dbReference type="NCBI Taxonomy" id="2736289"/>
    <lineage>
        <taxon>Bacteria</taxon>
        <taxon>Pseudomonadati</taxon>
        <taxon>Bacteroidota</taxon>
        <taxon>Bacteroidia</taxon>
        <taxon>Bacteroidales</taxon>
        <taxon>Prevotellaceae</taxon>
        <taxon>Xylanibacter</taxon>
    </lineage>
</organism>
<keyword evidence="3" id="KW-1185">Reference proteome</keyword>
<protein>
    <recommendedName>
        <fullName evidence="1">Dynamin N-terminal domain-containing protein</fullName>
    </recommendedName>
</protein>
<evidence type="ECO:0000313" key="2">
    <source>
        <dbReference type="EMBL" id="NPE13398.1"/>
    </source>
</evidence>